<dbReference type="STRING" id="1071380.I2H0W5"/>
<proteinExistence type="predicted"/>
<dbReference type="FunCoup" id="I2H0W5">
    <property type="interactions" value="103"/>
</dbReference>
<dbReference type="GeneID" id="14494997"/>
<dbReference type="GO" id="GO:0090730">
    <property type="term" value="C:Las1 complex"/>
    <property type="evidence" value="ECO:0007669"/>
    <property type="project" value="EnsemblFungi"/>
</dbReference>
<keyword evidence="2" id="KW-1185">Reference proteome</keyword>
<dbReference type="PANTHER" id="PTHR15002">
    <property type="entry name" value="RIBOSOMAL BIOGENESIS PROTEIN LAS1L"/>
    <property type="match status" value="1"/>
</dbReference>
<dbReference type="RefSeq" id="XP_004179536.1">
    <property type="nucleotide sequence ID" value="XM_004179488.1"/>
</dbReference>
<dbReference type="HOGENOM" id="CLU_043823_0_0_1"/>
<dbReference type="GO" id="GO:0005730">
    <property type="term" value="C:nucleolus"/>
    <property type="evidence" value="ECO:0007669"/>
    <property type="project" value="EnsemblFungi"/>
</dbReference>
<dbReference type="InterPro" id="IPR007174">
    <property type="entry name" value="Las1"/>
</dbReference>
<dbReference type="GO" id="GO:0000448">
    <property type="term" value="P:cleavage in ITS2 between 5.8S rRNA and LSU-rRNA of tricistronic rRNA transcript (SSU-rRNA, 5.8S rRNA, LSU-rRNA)"/>
    <property type="evidence" value="ECO:0007669"/>
    <property type="project" value="EnsemblFungi"/>
</dbReference>
<dbReference type="eggNOG" id="KOG2425">
    <property type="taxonomic scope" value="Eukaryota"/>
</dbReference>
<dbReference type="Pfam" id="PF04031">
    <property type="entry name" value="Las1"/>
    <property type="match status" value="1"/>
</dbReference>
<evidence type="ECO:0008006" key="3">
    <source>
        <dbReference type="Google" id="ProtNLM"/>
    </source>
</evidence>
<evidence type="ECO:0000313" key="2">
    <source>
        <dbReference type="Proteomes" id="UP000002866"/>
    </source>
</evidence>
<gene>
    <name evidence="1" type="primary">TBLA0C02050</name>
    <name evidence="1" type="ORF">TBLA_0C02050</name>
</gene>
<organism evidence="1 2">
    <name type="scientific">Henningerozyma blattae (strain ATCC 34711 / CBS 6284 / DSM 70876 / NBRC 10599 / NRRL Y-10934 / UCD 77-7)</name>
    <name type="common">Yeast</name>
    <name type="synonym">Tetrapisispora blattae</name>
    <dbReference type="NCBI Taxonomy" id="1071380"/>
    <lineage>
        <taxon>Eukaryota</taxon>
        <taxon>Fungi</taxon>
        <taxon>Dikarya</taxon>
        <taxon>Ascomycota</taxon>
        <taxon>Saccharomycotina</taxon>
        <taxon>Saccharomycetes</taxon>
        <taxon>Saccharomycetales</taxon>
        <taxon>Saccharomycetaceae</taxon>
        <taxon>Henningerozyma</taxon>
    </lineage>
</organism>
<dbReference type="GO" id="GO:0030687">
    <property type="term" value="C:preribosome, large subunit precursor"/>
    <property type="evidence" value="ECO:0007669"/>
    <property type="project" value="EnsemblFungi"/>
</dbReference>
<sequence>MVIPYIRIVPWKNVKELDDLKKWFYPEKFNSTDDSSRLRAIAKVKSYHIKGSQYLPHVIDSTAQLTNIILQDQSNLQDTLSIRLSYTMVLIRFVNGLLDPTQQSQFAIPLHTLAKNIGLASWFVDLRHSGTHERDLPSLDMLRLASKDVLNWLWDHYWNDDQLQDDEDVDLQIDHERLLKIEKLDKVLQSWLNEKFLLLENSWIWENNKKTNIISSTNFEIQKNTTGSKRKHDEIELSPYEVITNLIEQIEKIWKFCQDKNLFIERCIYNYDPLIFQIFMMKLNNFDFEFISWLLNCFKNIHLLNTSDSDEILQMENQVLIDQIKLLKKKFPNWQILKSKLLKKQLSKINIKLLQMEWENWNQLLIKNSSYLSIWISAKLIKLIEIESLNNSKKKKKQKQNLKLTDQELQIELQNYVKNYSNVYNDGEFRMYDLISIDPQLKPLSTNKEASNNKELPKDKNITNILDDLANLKKRMLNRHTKENSQVIWELHKNWTPKPFGTL</sequence>
<dbReference type="EMBL" id="HE806318">
    <property type="protein sequence ID" value="CCH60017.1"/>
    <property type="molecule type" value="Genomic_DNA"/>
</dbReference>
<dbReference type="GO" id="GO:0004521">
    <property type="term" value="F:RNA endonuclease activity"/>
    <property type="evidence" value="ECO:0007669"/>
    <property type="project" value="EnsemblFungi"/>
</dbReference>
<dbReference type="OrthoDB" id="10263222at2759"/>
<protein>
    <recommendedName>
        <fullName evidence="3">Las1p</fullName>
    </recommendedName>
</protein>
<dbReference type="InParanoid" id="I2H0W5"/>
<dbReference type="Proteomes" id="UP000002866">
    <property type="component" value="Chromosome 3"/>
</dbReference>
<accession>I2H0W5</accession>
<reference evidence="1 2" key="1">
    <citation type="journal article" date="2011" name="Proc. Natl. Acad. Sci. U.S.A.">
        <title>Evolutionary erosion of yeast sex chromosomes by mating-type switching accidents.</title>
        <authorList>
            <person name="Gordon J.L."/>
            <person name="Armisen D."/>
            <person name="Proux-Wera E."/>
            <person name="Oheigeartaigh S.S."/>
            <person name="Byrne K.P."/>
            <person name="Wolfe K.H."/>
        </authorList>
    </citation>
    <scope>NUCLEOTIDE SEQUENCE [LARGE SCALE GENOMIC DNA]</scope>
    <source>
        <strain evidence="2">ATCC 34711 / CBS 6284 / DSM 70876 / NBRC 10599 / NRRL Y-10934 / UCD 77-7</strain>
    </source>
</reference>
<dbReference type="PANTHER" id="PTHR15002:SF0">
    <property type="entry name" value="RIBOSOMAL BIOGENESIS PROTEIN LAS1L"/>
    <property type="match status" value="1"/>
</dbReference>
<evidence type="ECO:0000313" key="1">
    <source>
        <dbReference type="EMBL" id="CCH60017.1"/>
    </source>
</evidence>
<dbReference type="KEGG" id="tbl:TBLA_0C02050"/>
<dbReference type="OMA" id="HWGTHER"/>
<name>I2H0W5_HENB6</name>
<dbReference type="AlphaFoldDB" id="I2H0W5"/>